<dbReference type="KEGG" id="tim:GMBLW1_52010"/>
<accession>A0A6C2YSY2</accession>
<dbReference type="EMBL" id="LR593887">
    <property type="protein sequence ID" value="VTS05351.1"/>
    <property type="molecule type" value="Genomic_DNA"/>
</dbReference>
<sequence length="95" mass="10850">MIDHESYKQYEKMYRVTWRQLAAAEPELNTLLEQARDAGGCRTVEQVNGKFNTFKTPIHKLVGFFGKHKGPPLLGTQAAYDVVTWRLRNAIAGDR</sequence>
<reference evidence="1" key="1">
    <citation type="submission" date="2019-04" db="EMBL/GenBank/DDBJ databases">
        <authorList>
            <consortium name="Science for Life Laboratories"/>
        </authorList>
    </citation>
    <scope>NUCLEOTIDE SEQUENCE</scope>
    <source>
        <strain evidence="1">MBLW1</strain>
    </source>
</reference>
<dbReference type="RefSeq" id="WP_162659135.1">
    <property type="nucleotide sequence ID" value="NZ_LR593887.1"/>
</dbReference>
<dbReference type="EMBL" id="LR586016">
    <property type="protein sequence ID" value="VIP03992.1"/>
    <property type="molecule type" value="Genomic_DNA"/>
</dbReference>
<dbReference type="AlphaFoldDB" id="A0A6C2YSY2"/>
<keyword evidence="2" id="KW-1185">Reference proteome</keyword>
<evidence type="ECO:0000313" key="2">
    <source>
        <dbReference type="Proteomes" id="UP000464378"/>
    </source>
</evidence>
<gene>
    <name evidence="1" type="ORF">GMBLW1_52010</name>
</gene>
<dbReference type="Proteomes" id="UP000464378">
    <property type="component" value="Chromosome"/>
</dbReference>
<organism evidence="1">
    <name type="scientific">Tuwongella immobilis</name>
    <dbReference type="NCBI Taxonomy" id="692036"/>
    <lineage>
        <taxon>Bacteria</taxon>
        <taxon>Pseudomonadati</taxon>
        <taxon>Planctomycetota</taxon>
        <taxon>Planctomycetia</taxon>
        <taxon>Gemmatales</taxon>
        <taxon>Gemmataceae</taxon>
        <taxon>Tuwongella</taxon>
    </lineage>
</organism>
<proteinExistence type="predicted"/>
<dbReference type="InParanoid" id="A0A6C2YSY2"/>
<name>A0A6C2YSY2_9BACT</name>
<protein>
    <submittedName>
        <fullName evidence="1">Uncharacterized protein</fullName>
    </submittedName>
</protein>
<evidence type="ECO:0000313" key="1">
    <source>
        <dbReference type="EMBL" id="VIP03992.1"/>
    </source>
</evidence>